<dbReference type="AlphaFoldDB" id="A0AAF3EEM2"/>
<dbReference type="Proteomes" id="UP000887575">
    <property type="component" value="Unassembled WGS sequence"/>
</dbReference>
<protein>
    <submittedName>
        <fullName evidence="3">Uncharacterized protein</fullName>
    </submittedName>
</protein>
<keyword evidence="2" id="KW-1185">Reference proteome</keyword>
<evidence type="ECO:0000256" key="1">
    <source>
        <dbReference type="SAM" id="Phobius"/>
    </source>
</evidence>
<proteinExistence type="predicted"/>
<dbReference type="WBParaSite" id="MBELARI_LOCUS12421">
    <property type="protein sequence ID" value="MBELARI_LOCUS12421"/>
    <property type="gene ID" value="MBELARI_LOCUS12421"/>
</dbReference>
<keyword evidence="1" id="KW-1133">Transmembrane helix</keyword>
<name>A0AAF3EEM2_9BILA</name>
<sequence>MSFKFVSPFILLIWGWSVGLSIYIIGWVDVTFMYKGSNYSIAYATVQPNALLNTYASKCIPGFLFATIFLYLSFFVILYLQNTLSKNAQLKAKVIRSVLAAMLQNFVPASSAGSVYLIAESLWSRKNAEWSANQWKSLKYHINSYK</sequence>
<evidence type="ECO:0000313" key="3">
    <source>
        <dbReference type="WBParaSite" id="MBELARI_LOCUS12421"/>
    </source>
</evidence>
<evidence type="ECO:0000313" key="2">
    <source>
        <dbReference type="Proteomes" id="UP000887575"/>
    </source>
</evidence>
<organism evidence="2 3">
    <name type="scientific">Mesorhabditis belari</name>
    <dbReference type="NCBI Taxonomy" id="2138241"/>
    <lineage>
        <taxon>Eukaryota</taxon>
        <taxon>Metazoa</taxon>
        <taxon>Ecdysozoa</taxon>
        <taxon>Nematoda</taxon>
        <taxon>Chromadorea</taxon>
        <taxon>Rhabditida</taxon>
        <taxon>Rhabditina</taxon>
        <taxon>Rhabditomorpha</taxon>
        <taxon>Rhabditoidea</taxon>
        <taxon>Rhabditidae</taxon>
        <taxon>Mesorhabditinae</taxon>
        <taxon>Mesorhabditis</taxon>
    </lineage>
</organism>
<keyword evidence="1" id="KW-0472">Membrane</keyword>
<feature type="transmembrane region" description="Helical" evidence="1">
    <location>
        <begin position="9"/>
        <end position="28"/>
    </location>
</feature>
<feature type="transmembrane region" description="Helical" evidence="1">
    <location>
        <begin position="60"/>
        <end position="80"/>
    </location>
</feature>
<accession>A0AAF3EEM2</accession>
<reference evidence="3" key="1">
    <citation type="submission" date="2024-02" db="UniProtKB">
        <authorList>
            <consortium name="WormBaseParasite"/>
        </authorList>
    </citation>
    <scope>IDENTIFICATION</scope>
</reference>
<keyword evidence="1" id="KW-0812">Transmembrane</keyword>